<gene>
    <name evidence="1" type="ORF">J0H12_04665</name>
</gene>
<organism evidence="1 2">
    <name type="scientific">Candidatus Paracaedimonas acanthamoebae</name>
    <dbReference type="NCBI Taxonomy" id="244581"/>
    <lineage>
        <taxon>Bacteria</taxon>
        <taxon>Pseudomonadati</taxon>
        <taxon>Pseudomonadota</taxon>
        <taxon>Alphaproteobacteria</taxon>
        <taxon>Holosporales</taxon>
        <taxon>Caedimonadaceae</taxon>
        <taxon>Candidatus Paracaedimonas</taxon>
    </lineage>
</organism>
<comment type="caution">
    <text evidence="1">The sequence shown here is derived from an EMBL/GenBank/DDBJ whole genome shotgun (WGS) entry which is preliminary data.</text>
</comment>
<dbReference type="Proteomes" id="UP000664414">
    <property type="component" value="Unassembled WGS sequence"/>
</dbReference>
<protein>
    <recommendedName>
        <fullName evidence="3">Serine protease</fullName>
    </recommendedName>
</protein>
<dbReference type="AlphaFoldDB" id="A0A8J7PMF2"/>
<sequence>MKKLSIRKFVYFLFIFLIFTIPACKASSDLDETLQTEGFTQKVAKKHLLKIGEPLKEEEFNKLFPVSDPEDFSHGWYCGQLRGMNGGRGTGTLIALEEKGGHYIGTGITALHVFLEFYTDQNGVKQCRYRRGDWTFYQNSTSADGDSLSYFSEVDVTEVLFIPSSGKDICIFKGKYKLNGDYPSEEIPALISAVQDNLPKVNAKIKSKKTVDVSLYHYPLGDLYQRENKGEANVRKSTHKVSSLPGSSGAALFSKRKNKFLGIHIGSIKGFPMGVVGEGIPNSPVTIVKKNSFNVVTQEEIESMLQSPDDLHKIEPKLLYAKLVPEIYPETFYQPKEEDSE</sequence>
<accession>A0A8J7PMF2</accession>
<dbReference type="InterPro" id="IPR009003">
    <property type="entry name" value="Peptidase_S1_PA"/>
</dbReference>
<name>A0A8J7PMF2_9PROT</name>
<evidence type="ECO:0000313" key="2">
    <source>
        <dbReference type="Proteomes" id="UP000664414"/>
    </source>
</evidence>
<proteinExistence type="predicted"/>
<dbReference type="EMBL" id="JAFKGL010000018">
    <property type="protein sequence ID" value="MBN9413198.1"/>
    <property type="molecule type" value="Genomic_DNA"/>
</dbReference>
<reference evidence="1" key="1">
    <citation type="submission" date="2021-02" db="EMBL/GenBank/DDBJ databases">
        <title>Thiocyanate and organic carbon inputs drive convergent selection for specific autotrophic Afipia and Thiobacillus strains within complex microbiomes.</title>
        <authorList>
            <person name="Huddy R.J."/>
            <person name="Sachdeva R."/>
            <person name="Kadzinga F."/>
            <person name="Kantor R.S."/>
            <person name="Harrison S.T.L."/>
            <person name="Banfield J.F."/>
        </authorList>
    </citation>
    <scope>NUCLEOTIDE SEQUENCE</scope>
    <source>
        <strain evidence="1">SCN18_10_11_15_R4_P_38_20</strain>
    </source>
</reference>
<dbReference type="SUPFAM" id="SSF50494">
    <property type="entry name" value="Trypsin-like serine proteases"/>
    <property type="match status" value="1"/>
</dbReference>
<evidence type="ECO:0000313" key="1">
    <source>
        <dbReference type="EMBL" id="MBN9413198.1"/>
    </source>
</evidence>
<evidence type="ECO:0008006" key="3">
    <source>
        <dbReference type="Google" id="ProtNLM"/>
    </source>
</evidence>